<gene>
    <name evidence="3" type="ORF">CK203_031037</name>
</gene>
<evidence type="ECO:0000256" key="2">
    <source>
        <dbReference type="SAM" id="MobiDB-lite"/>
    </source>
</evidence>
<feature type="region of interest" description="Disordered" evidence="2">
    <location>
        <begin position="194"/>
        <end position="274"/>
    </location>
</feature>
<dbReference type="EMBL" id="QGNW01000154">
    <property type="protein sequence ID" value="RVW90523.1"/>
    <property type="molecule type" value="Genomic_DNA"/>
</dbReference>
<evidence type="ECO:0000313" key="3">
    <source>
        <dbReference type="EMBL" id="RVW90523.1"/>
    </source>
</evidence>
<sequence length="636" mass="69486">MSANKEVTLSGPSDDAHVEKSVDKLSVREFRERFCIPNGVLVELMDEEAVSTEKAEDNAIIFTKEQFNAGLRFPSRRCSRNSFTLHRSTGLYSPQYSPGADGMQRSQPTVQLGPLAAGGSFRLLLKKRKNDIFSMAGPPALSSTASGEAIFPNRSLVLPGPDKRGRVVECPKRISSIFSPGSCQRSSAWGALHSERPPFLQGGAKGKRLETPSTLDDREGRRKEGTLRKAPGKKRSAPSLPAGAPAKKKKKKVSNKGKELKLPTPPKKLNHSGPSLSVAGRLALLAEEATSINQPCSLHPDVDTAGAPCATALPHMALPMEENGAESQGLPPCGPSPLALVPVKGPATRRSRPARDLKSGLIKRLQDHFLETIEVNCSSVQEDHPEGSETEMAEQNPVAPVLVPDGGSPGDTQPAENEGAPDPKEESLSNASSRGSPVDDAACISASSFSYAELEEKLKRIPPDSDVAMPSAKMFEAVETTVDYTKAFVSQRKNNEEKLRLRLEQAEASLSATREDNEALRAELAEAKSREKFVDARLHEAEDEMALLRGEVRQLRTEVSIEKKQREDLQLRLSAQKEELEAEFAAEREELEADYQKQVDDMYFFGYRCCMKKHGIKRDVPSIPPDKEEKLRGKPS</sequence>
<keyword evidence="1" id="KW-0175">Coiled coil</keyword>
<dbReference type="Proteomes" id="UP000288805">
    <property type="component" value="Unassembled WGS sequence"/>
</dbReference>
<name>A0A438I1D5_VITVI</name>
<reference evidence="3 4" key="1">
    <citation type="journal article" date="2018" name="PLoS Genet.">
        <title>Population sequencing reveals clonal diversity and ancestral inbreeding in the grapevine cultivar Chardonnay.</title>
        <authorList>
            <person name="Roach M.J."/>
            <person name="Johnson D.L."/>
            <person name="Bohlmann J."/>
            <person name="van Vuuren H.J."/>
            <person name="Jones S.J."/>
            <person name="Pretorius I.S."/>
            <person name="Schmidt S.A."/>
            <person name="Borneman A.R."/>
        </authorList>
    </citation>
    <scope>NUCLEOTIDE SEQUENCE [LARGE SCALE GENOMIC DNA]</scope>
    <source>
        <strain evidence="4">cv. Chardonnay</strain>
        <tissue evidence="3">Leaf</tissue>
    </source>
</reference>
<dbReference type="AlphaFoldDB" id="A0A438I1D5"/>
<feature type="region of interest" description="Disordered" evidence="2">
    <location>
        <begin position="399"/>
        <end position="439"/>
    </location>
</feature>
<comment type="caution">
    <text evidence="3">The sequence shown here is derived from an EMBL/GenBank/DDBJ whole genome shotgun (WGS) entry which is preliminary data.</text>
</comment>
<organism evidence="3 4">
    <name type="scientific">Vitis vinifera</name>
    <name type="common">Grape</name>
    <dbReference type="NCBI Taxonomy" id="29760"/>
    <lineage>
        <taxon>Eukaryota</taxon>
        <taxon>Viridiplantae</taxon>
        <taxon>Streptophyta</taxon>
        <taxon>Embryophyta</taxon>
        <taxon>Tracheophyta</taxon>
        <taxon>Spermatophyta</taxon>
        <taxon>Magnoliopsida</taxon>
        <taxon>eudicotyledons</taxon>
        <taxon>Gunneridae</taxon>
        <taxon>Pentapetalae</taxon>
        <taxon>rosids</taxon>
        <taxon>Vitales</taxon>
        <taxon>Vitaceae</taxon>
        <taxon>Viteae</taxon>
        <taxon>Vitis</taxon>
    </lineage>
</organism>
<proteinExistence type="predicted"/>
<feature type="coiled-coil region" evidence="1">
    <location>
        <begin position="489"/>
        <end position="597"/>
    </location>
</feature>
<evidence type="ECO:0000256" key="1">
    <source>
        <dbReference type="SAM" id="Coils"/>
    </source>
</evidence>
<accession>A0A438I1D5</accession>
<feature type="compositionally biased region" description="Basic residues" evidence="2">
    <location>
        <begin position="246"/>
        <end position="255"/>
    </location>
</feature>
<evidence type="ECO:0000313" key="4">
    <source>
        <dbReference type="Proteomes" id="UP000288805"/>
    </source>
</evidence>
<feature type="compositionally biased region" description="Basic and acidic residues" evidence="2">
    <location>
        <begin position="207"/>
        <end position="227"/>
    </location>
</feature>
<feature type="region of interest" description="Disordered" evidence="2">
    <location>
        <begin position="617"/>
        <end position="636"/>
    </location>
</feature>
<protein>
    <submittedName>
        <fullName evidence="3">Uncharacterized protein</fullName>
    </submittedName>
</protein>